<accession>A0A9N9SQ64</accession>
<keyword evidence="1" id="KW-0472">Membrane</keyword>
<organism evidence="2 3">
    <name type="scientific">Diabrotica balteata</name>
    <name type="common">Banded cucumber beetle</name>
    <dbReference type="NCBI Taxonomy" id="107213"/>
    <lineage>
        <taxon>Eukaryota</taxon>
        <taxon>Metazoa</taxon>
        <taxon>Ecdysozoa</taxon>
        <taxon>Arthropoda</taxon>
        <taxon>Hexapoda</taxon>
        <taxon>Insecta</taxon>
        <taxon>Pterygota</taxon>
        <taxon>Neoptera</taxon>
        <taxon>Endopterygota</taxon>
        <taxon>Coleoptera</taxon>
        <taxon>Polyphaga</taxon>
        <taxon>Cucujiformia</taxon>
        <taxon>Chrysomeloidea</taxon>
        <taxon>Chrysomelidae</taxon>
        <taxon>Galerucinae</taxon>
        <taxon>Diabroticina</taxon>
        <taxon>Diabroticites</taxon>
        <taxon>Diabrotica</taxon>
    </lineage>
</organism>
<feature type="transmembrane region" description="Helical" evidence="1">
    <location>
        <begin position="101"/>
        <end position="118"/>
    </location>
</feature>
<reference evidence="2" key="1">
    <citation type="submission" date="2022-01" db="EMBL/GenBank/DDBJ databases">
        <authorList>
            <person name="King R."/>
        </authorList>
    </citation>
    <scope>NUCLEOTIDE SEQUENCE</scope>
</reference>
<keyword evidence="3" id="KW-1185">Reference proteome</keyword>
<feature type="transmembrane region" description="Helical" evidence="1">
    <location>
        <begin position="68"/>
        <end position="89"/>
    </location>
</feature>
<keyword evidence="1" id="KW-1133">Transmembrane helix</keyword>
<dbReference type="OrthoDB" id="6776092at2759"/>
<evidence type="ECO:0000313" key="3">
    <source>
        <dbReference type="Proteomes" id="UP001153709"/>
    </source>
</evidence>
<proteinExistence type="predicted"/>
<gene>
    <name evidence="2" type="ORF">DIABBA_LOCUS3449</name>
</gene>
<dbReference type="EMBL" id="OU898277">
    <property type="protein sequence ID" value="CAG9829679.1"/>
    <property type="molecule type" value="Genomic_DNA"/>
</dbReference>
<protein>
    <submittedName>
        <fullName evidence="2">Uncharacterized protein</fullName>
    </submittedName>
</protein>
<keyword evidence="1" id="KW-0812">Transmembrane</keyword>
<sequence length="227" mass="25864">MRRLFDQVTREIETKLIEHEILESTKALYILKPESNFLIKLKNLRRLYLAILESFQRTRAIYSGITEYVVLGNFLSAIWILAIICIGAVGRRQLTFSDYAIVFRFIVRAAMITIFAGVSDRIQVLIERIQTVIYKVPSRKLTAEESAELETFMKLLGWEEPMKTTKDSYRFGIGSMSTLAETSTAMITKITNEQVVQALQKIKEGKVVKPDDIPAEVWTASDETGTS</sequence>
<dbReference type="AlphaFoldDB" id="A0A9N9SQ64"/>
<evidence type="ECO:0000313" key="2">
    <source>
        <dbReference type="EMBL" id="CAG9829679.1"/>
    </source>
</evidence>
<evidence type="ECO:0000256" key="1">
    <source>
        <dbReference type="SAM" id="Phobius"/>
    </source>
</evidence>
<dbReference type="Proteomes" id="UP001153709">
    <property type="component" value="Chromosome 2"/>
</dbReference>
<name>A0A9N9SQ64_DIABA</name>